<evidence type="ECO:0000313" key="4">
    <source>
        <dbReference type="Proteomes" id="UP001365542"/>
    </source>
</evidence>
<dbReference type="Proteomes" id="UP001365542">
    <property type="component" value="Unassembled WGS sequence"/>
</dbReference>
<evidence type="ECO:0000313" key="3">
    <source>
        <dbReference type="EMBL" id="KAK6528883.1"/>
    </source>
</evidence>
<name>A0AAV9WZ87_9PEZI</name>
<dbReference type="PANTHER" id="PTHR15243">
    <property type="entry name" value="SERINE/THREONINE-PROTEIN KINASE 19"/>
    <property type="match status" value="1"/>
</dbReference>
<proteinExistence type="inferred from homology"/>
<dbReference type="Pfam" id="PF10494">
    <property type="entry name" value="Stk19"/>
    <property type="match status" value="1"/>
</dbReference>
<sequence length="416" mass="44298">MLNLTAGYRIKKRVPGAAAQRKNPLNQLHRKTSSSPRKPASSIAATPSLSSSSSSFSLCSLGWPTDDSAATLPTTVPEAIAYILAHQFTPLPETLTGLGLSRDTIADILNFRRSLPPVVPIPHLHSLLPSPTETERAIASLIADGTLRKVQIRTGNASYLEGVIQTDDFLKSVAQSSGIDSDTKDALLSLLAADPTLATITSDMTAKNSLSKDTIMSLLSAGFLVINQSPSPSSDSTSGGAGGVVDITTLTPTTAMKTIAPLPEKDHSHISTLASLASVSSSSRNGNIGSYNSSRASVNLMRKGDAIEYTITPPHLGLLTHSYTSSKSHMLDMLRHVPHREATMGYLREKWDGGVSKNKNKTRKRGAEVKFEGRTRKWKEFRGLTVDWVIGGLMGSGVVEGFDTAVGKGVRLVKGN</sequence>
<comment type="caution">
    <text evidence="3">The sequence shown here is derived from an EMBL/GenBank/DDBJ whole genome shotgun (WGS) entry which is preliminary data.</text>
</comment>
<protein>
    <recommendedName>
        <fullName evidence="5">Serine-threonine protein kinase 19</fullName>
    </recommendedName>
</protein>
<organism evidence="3 4">
    <name type="scientific">Orbilia ellipsospora</name>
    <dbReference type="NCBI Taxonomy" id="2528407"/>
    <lineage>
        <taxon>Eukaryota</taxon>
        <taxon>Fungi</taxon>
        <taxon>Dikarya</taxon>
        <taxon>Ascomycota</taxon>
        <taxon>Pezizomycotina</taxon>
        <taxon>Orbiliomycetes</taxon>
        <taxon>Orbiliales</taxon>
        <taxon>Orbiliaceae</taxon>
        <taxon>Orbilia</taxon>
    </lineage>
</organism>
<dbReference type="GO" id="GO:0046579">
    <property type="term" value="P:positive regulation of Ras protein signal transduction"/>
    <property type="evidence" value="ECO:0007669"/>
    <property type="project" value="TreeGrafter"/>
</dbReference>
<keyword evidence="4" id="KW-1185">Reference proteome</keyword>
<dbReference type="AlphaFoldDB" id="A0AAV9WZ87"/>
<dbReference type="PANTHER" id="PTHR15243:SF0">
    <property type="entry name" value="SERINE_THREONINE-PROTEIN KINASE 19"/>
    <property type="match status" value="1"/>
</dbReference>
<evidence type="ECO:0000256" key="2">
    <source>
        <dbReference type="SAM" id="MobiDB-lite"/>
    </source>
</evidence>
<feature type="region of interest" description="Disordered" evidence="2">
    <location>
        <begin position="13"/>
        <end position="53"/>
    </location>
</feature>
<gene>
    <name evidence="3" type="ORF">TWF694_004114</name>
</gene>
<evidence type="ECO:0008006" key="5">
    <source>
        <dbReference type="Google" id="ProtNLM"/>
    </source>
</evidence>
<feature type="compositionally biased region" description="Low complexity" evidence="2">
    <location>
        <begin position="40"/>
        <end position="53"/>
    </location>
</feature>
<dbReference type="EMBL" id="JAVHJO010000014">
    <property type="protein sequence ID" value="KAK6528883.1"/>
    <property type="molecule type" value="Genomic_DNA"/>
</dbReference>
<comment type="similarity">
    <text evidence="1">Belongs to the STK19 family.</text>
</comment>
<dbReference type="InterPro" id="IPR018865">
    <property type="entry name" value="STK19-like"/>
</dbReference>
<accession>A0AAV9WZ87</accession>
<evidence type="ECO:0000256" key="1">
    <source>
        <dbReference type="ARBA" id="ARBA00093458"/>
    </source>
</evidence>
<reference evidence="3 4" key="1">
    <citation type="submission" date="2019-10" db="EMBL/GenBank/DDBJ databases">
        <authorList>
            <person name="Palmer J.M."/>
        </authorList>
    </citation>
    <scope>NUCLEOTIDE SEQUENCE [LARGE SCALE GENOMIC DNA]</scope>
    <source>
        <strain evidence="3 4">TWF694</strain>
    </source>
</reference>